<comment type="caution">
    <text evidence="1">The sequence shown here is derived from an EMBL/GenBank/DDBJ whole genome shotgun (WGS) entry which is preliminary data.</text>
</comment>
<dbReference type="AlphaFoldDB" id="A0A4Y2CPR7"/>
<evidence type="ECO:0008006" key="3">
    <source>
        <dbReference type="Google" id="ProtNLM"/>
    </source>
</evidence>
<organism evidence="1 2">
    <name type="scientific">Araneus ventricosus</name>
    <name type="common">Orbweaver spider</name>
    <name type="synonym">Epeira ventricosa</name>
    <dbReference type="NCBI Taxonomy" id="182803"/>
    <lineage>
        <taxon>Eukaryota</taxon>
        <taxon>Metazoa</taxon>
        <taxon>Ecdysozoa</taxon>
        <taxon>Arthropoda</taxon>
        <taxon>Chelicerata</taxon>
        <taxon>Arachnida</taxon>
        <taxon>Araneae</taxon>
        <taxon>Araneomorphae</taxon>
        <taxon>Entelegynae</taxon>
        <taxon>Araneoidea</taxon>
        <taxon>Araneidae</taxon>
        <taxon>Araneus</taxon>
    </lineage>
</organism>
<reference evidence="1 2" key="1">
    <citation type="journal article" date="2019" name="Sci. Rep.">
        <title>Orb-weaving spider Araneus ventricosus genome elucidates the spidroin gene catalogue.</title>
        <authorList>
            <person name="Kono N."/>
            <person name="Nakamura H."/>
            <person name="Ohtoshi R."/>
            <person name="Moran D.A.P."/>
            <person name="Shinohara A."/>
            <person name="Yoshida Y."/>
            <person name="Fujiwara M."/>
            <person name="Mori M."/>
            <person name="Tomita M."/>
            <person name="Arakawa K."/>
        </authorList>
    </citation>
    <scope>NUCLEOTIDE SEQUENCE [LARGE SCALE GENOMIC DNA]</scope>
</reference>
<evidence type="ECO:0000313" key="1">
    <source>
        <dbReference type="EMBL" id="GBM05904.1"/>
    </source>
</evidence>
<dbReference type="OrthoDB" id="5988968at2759"/>
<proteinExistence type="predicted"/>
<sequence>MEPTVNEIVSWAKIRTLEVDSNDINELAEEHNQELTTEELTELHCVSQQEVMEESLTEEEEHKGCLYLNILKWNLKLSVQNLGTGNTFAFYQDNNPMHTAHNIRLCCLYTQEEKLCFSNDGDGQMEFQGLLDSWEVVQSTDKKKRRKMIKINELTKKAQEIACAHFGEKAVPETMKR</sequence>
<evidence type="ECO:0000313" key="2">
    <source>
        <dbReference type="Proteomes" id="UP000499080"/>
    </source>
</evidence>
<keyword evidence="2" id="KW-1185">Reference proteome</keyword>
<dbReference type="Proteomes" id="UP000499080">
    <property type="component" value="Unassembled WGS sequence"/>
</dbReference>
<accession>A0A4Y2CPR7</accession>
<name>A0A4Y2CPR7_ARAVE</name>
<dbReference type="EMBL" id="BGPR01000220">
    <property type="protein sequence ID" value="GBM05904.1"/>
    <property type="molecule type" value="Genomic_DNA"/>
</dbReference>
<gene>
    <name evidence="1" type="ORF">AVEN_135271_1</name>
</gene>
<protein>
    <recommendedName>
        <fullName evidence="3">DDE-1 domain-containing protein</fullName>
    </recommendedName>
</protein>